<evidence type="ECO:0000313" key="2">
    <source>
        <dbReference type="EMBL" id="KAK6756414.1"/>
    </source>
</evidence>
<gene>
    <name evidence="2" type="primary">Necator_chrV.g19470</name>
    <name evidence="2" type="ORF">RB195_014678</name>
</gene>
<organism evidence="2 3">
    <name type="scientific">Necator americanus</name>
    <name type="common">Human hookworm</name>
    <dbReference type="NCBI Taxonomy" id="51031"/>
    <lineage>
        <taxon>Eukaryota</taxon>
        <taxon>Metazoa</taxon>
        <taxon>Ecdysozoa</taxon>
        <taxon>Nematoda</taxon>
        <taxon>Chromadorea</taxon>
        <taxon>Rhabditida</taxon>
        <taxon>Rhabditina</taxon>
        <taxon>Rhabditomorpha</taxon>
        <taxon>Strongyloidea</taxon>
        <taxon>Ancylostomatidae</taxon>
        <taxon>Bunostominae</taxon>
        <taxon>Necator</taxon>
    </lineage>
</organism>
<keyword evidence="3" id="KW-1185">Reference proteome</keyword>
<dbReference type="Proteomes" id="UP001303046">
    <property type="component" value="Unassembled WGS sequence"/>
</dbReference>
<sequence length="333" mass="37831">MEDDKVNMALDDIIKLNKRRRGANGAGRSNGSAQKFKGRTFAGSRGRGALAQRRGARANFGRRRGARSESVQHRSTRSDSASVSVVNNAATRRFVKNLVNKTIKRMRAKAATASRADTVLTGIGARSRGIRKRVLGVPRIVIRGPRGIRSAVQRRVEERPEQVVYETVRVVDPQPAPVRVIRRREVRPIYQPGGQQRVRIAQQNAQRGALQAPRRFLQQRSAQFQRQRSRVIVQQPARTSRAFLDRDIVVYPNGNSRAPVRRANVVYVDDQMSSRVQRSAQSNVQFVRKRPSRQYMSYDDIDDDVDSYPSTSRFSGNGRMKRKGRGFDVRYQY</sequence>
<evidence type="ECO:0000313" key="3">
    <source>
        <dbReference type="Proteomes" id="UP001303046"/>
    </source>
</evidence>
<protein>
    <submittedName>
        <fullName evidence="2">Uncharacterized protein</fullName>
    </submittedName>
</protein>
<proteinExistence type="predicted"/>
<feature type="region of interest" description="Disordered" evidence="1">
    <location>
        <begin position="45"/>
        <end position="84"/>
    </location>
</feature>
<feature type="compositionally biased region" description="Basic residues" evidence="1">
    <location>
        <begin position="54"/>
        <end position="65"/>
    </location>
</feature>
<comment type="caution">
    <text evidence="2">The sequence shown here is derived from an EMBL/GenBank/DDBJ whole genome shotgun (WGS) entry which is preliminary data.</text>
</comment>
<accession>A0ABR1E172</accession>
<evidence type="ECO:0000256" key="1">
    <source>
        <dbReference type="SAM" id="MobiDB-lite"/>
    </source>
</evidence>
<dbReference type="EMBL" id="JAVFWL010000005">
    <property type="protein sequence ID" value="KAK6756414.1"/>
    <property type="molecule type" value="Genomic_DNA"/>
</dbReference>
<name>A0ABR1E172_NECAM</name>
<reference evidence="2 3" key="1">
    <citation type="submission" date="2023-08" db="EMBL/GenBank/DDBJ databases">
        <title>A Necator americanus chromosomal reference genome.</title>
        <authorList>
            <person name="Ilik V."/>
            <person name="Petrzelkova K.J."/>
            <person name="Pardy F."/>
            <person name="Fuh T."/>
            <person name="Niatou-Singa F.S."/>
            <person name="Gouil Q."/>
            <person name="Baker L."/>
            <person name="Ritchie M.E."/>
            <person name="Jex A.R."/>
            <person name="Gazzola D."/>
            <person name="Li H."/>
            <person name="Toshio Fujiwara R."/>
            <person name="Zhan B."/>
            <person name="Aroian R.V."/>
            <person name="Pafco B."/>
            <person name="Schwarz E.M."/>
        </authorList>
    </citation>
    <scope>NUCLEOTIDE SEQUENCE [LARGE SCALE GENOMIC DNA]</scope>
    <source>
        <strain evidence="2 3">Aroian</strain>
        <tissue evidence="2">Whole animal</tissue>
    </source>
</reference>